<dbReference type="Proteomes" id="UP001597171">
    <property type="component" value="Unassembled WGS sequence"/>
</dbReference>
<evidence type="ECO:0000313" key="4">
    <source>
        <dbReference type="Proteomes" id="UP001597171"/>
    </source>
</evidence>
<dbReference type="Pfam" id="PF01636">
    <property type="entry name" value="APH"/>
    <property type="match status" value="1"/>
</dbReference>
<dbReference type="PROSITE" id="PS00109">
    <property type="entry name" value="PROTEIN_KINASE_TYR"/>
    <property type="match status" value="1"/>
</dbReference>
<feature type="domain" description="Aminoglycoside phosphotransferase" evidence="2">
    <location>
        <begin position="25"/>
        <end position="246"/>
    </location>
</feature>
<dbReference type="SUPFAM" id="SSF56112">
    <property type="entry name" value="Protein kinase-like (PK-like)"/>
    <property type="match status" value="1"/>
</dbReference>
<dbReference type="GO" id="GO:0016740">
    <property type="term" value="F:transferase activity"/>
    <property type="evidence" value="ECO:0007669"/>
    <property type="project" value="UniProtKB-KW"/>
</dbReference>
<keyword evidence="4" id="KW-1185">Reference proteome</keyword>
<dbReference type="RefSeq" id="WP_378774384.1">
    <property type="nucleotide sequence ID" value="NZ_JBHTMX010000016.1"/>
</dbReference>
<dbReference type="InterPro" id="IPR011009">
    <property type="entry name" value="Kinase-like_dom_sf"/>
</dbReference>
<dbReference type="EMBL" id="JBHTMX010000016">
    <property type="protein sequence ID" value="MFD1331180.1"/>
    <property type="molecule type" value="Genomic_DNA"/>
</dbReference>
<comment type="caution">
    <text evidence="3">The sequence shown here is derived from an EMBL/GenBank/DDBJ whole genome shotgun (WGS) entry which is preliminary data.</text>
</comment>
<dbReference type="Gene3D" id="3.90.1200.10">
    <property type="match status" value="1"/>
</dbReference>
<proteinExistence type="predicted"/>
<dbReference type="InterPro" id="IPR008266">
    <property type="entry name" value="Tyr_kinase_AS"/>
</dbReference>
<organism evidence="3 4">
    <name type="scientific">Methylopila musalis</name>
    <dbReference type="NCBI Taxonomy" id="1134781"/>
    <lineage>
        <taxon>Bacteria</taxon>
        <taxon>Pseudomonadati</taxon>
        <taxon>Pseudomonadota</taxon>
        <taxon>Alphaproteobacteria</taxon>
        <taxon>Hyphomicrobiales</taxon>
        <taxon>Methylopilaceae</taxon>
        <taxon>Methylopila</taxon>
    </lineage>
</organism>
<feature type="region of interest" description="Disordered" evidence="1">
    <location>
        <begin position="1"/>
        <end position="26"/>
    </location>
</feature>
<sequence length="289" mass="30885">MSRALETVTSDDASDPPATPAGESEIGRGAQAAVYARADGRVVKRYFADVARARIVWEFRNARLAYEHGVPTWRPDALSEDGRSIVGQRVTGETLSALAARRPWRAIALMGELARIHAHIHRLPPPPGCRRWRRHVKPSIVDSLAPHLGPAAIERARDLLLASESGFCHGDLSPSNVLVDGGRLTVLDWGRSGVGPIAADVGRAYAFILCAAPGGAPTPLPLRLAYRFRLAEAYLAAYLAESGRMRAPIAAWAAVTLAAAASDARRTAPSRALAQAALERVAAAFDRTA</sequence>
<gene>
    <name evidence="3" type="ORF">ACFQ4O_04140</name>
</gene>
<dbReference type="InterPro" id="IPR002575">
    <property type="entry name" value="Aminoglycoside_PTrfase"/>
</dbReference>
<evidence type="ECO:0000313" key="3">
    <source>
        <dbReference type="EMBL" id="MFD1331180.1"/>
    </source>
</evidence>
<dbReference type="EC" id="2.7.1.-" evidence="3"/>
<name>A0ABW3Z5Q8_9HYPH</name>
<protein>
    <submittedName>
        <fullName evidence="3">Aminoglycoside phosphotransferase family protein</fullName>
        <ecNumber evidence="3">2.7.1.-</ecNumber>
    </submittedName>
</protein>
<accession>A0ABW3Z5Q8</accession>
<reference evidence="4" key="1">
    <citation type="journal article" date="2019" name="Int. J. Syst. Evol. Microbiol.">
        <title>The Global Catalogue of Microorganisms (GCM) 10K type strain sequencing project: providing services to taxonomists for standard genome sequencing and annotation.</title>
        <authorList>
            <consortium name="The Broad Institute Genomics Platform"/>
            <consortium name="The Broad Institute Genome Sequencing Center for Infectious Disease"/>
            <person name="Wu L."/>
            <person name="Ma J."/>
        </authorList>
    </citation>
    <scope>NUCLEOTIDE SEQUENCE [LARGE SCALE GENOMIC DNA]</scope>
    <source>
        <strain evidence="4">CCUG 61696</strain>
    </source>
</reference>
<keyword evidence="3" id="KW-0808">Transferase</keyword>
<evidence type="ECO:0000259" key="2">
    <source>
        <dbReference type="Pfam" id="PF01636"/>
    </source>
</evidence>
<evidence type="ECO:0000256" key="1">
    <source>
        <dbReference type="SAM" id="MobiDB-lite"/>
    </source>
</evidence>